<name>A0A1E5GI28_9ENTE</name>
<evidence type="ECO:0008006" key="3">
    <source>
        <dbReference type="Google" id="ProtNLM"/>
    </source>
</evidence>
<reference evidence="2" key="1">
    <citation type="submission" date="2016-09" db="EMBL/GenBank/DDBJ databases">
        <authorList>
            <person name="Gulvik C.A."/>
        </authorList>
    </citation>
    <scope>NUCLEOTIDE SEQUENCE [LARGE SCALE GENOMIC DNA]</scope>
    <source>
        <strain evidence="2">LMG 8895</strain>
    </source>
</reference>
<keyword evidence="2" id="KW-1185">Reference proteome</keyword>
<organism evidence="1 2">
    <name type="scientific">Enterococcus termitis</name>
    <dbReference type="NCBI Taxonomy" id="332950"/>
    <lineage>
        <taxon>Bacteria</taxon>
        <taxon>Bacillati</taxon>
        <taxon>Bacillota</taxon>
        <taxon>Bacilli</taxon>
        <taxon>Lactobacillales</taxon>
        <taxon>Enterococcaceae</taxon>
        <taxon>Enterococcus</taxon>
    </lineage>
</organism>
<dbReference type="EMBL" id="MIJY01000034">
    <property type="protein sequence ID" value="OEG12317.1"/>
    <property type="molecule type" value="Genomic_DNA"/>
</dbReference>
<dbReference type="AlphaFoldDB" id="A0A1E5GI28"/>
<evidence type="ECO:0000313" key="2">
    <source>
        <dbReference type="Proteomes" id="UP000095094"/>
    </source>
</evidence>
<gene>
    <name evidence="1" type="ORF">BCR25_07180</name>
</gene>
<evidence type="ECO:0000313" key="1">
    <source>
        <dbReference type="EMBL" id="OEG12317.1"/>
    </source>
</evidence>
<protein>
    <recommendedName>
        <fullName evidence="3">Type VII secretion effector</fullName>
    </recommendedName>
</protein>
<proteinExistence type="predicted"/>
<dbReference type="OrthoDB" id="2224745at2"/>
<accession>A0A1E5GI28</accession>
<comment type="caution">
    <text evidence="1">The sequence shown here is derived from an EMBL/GenBank/DDBJ whole genome shotgun (WGS) entry which is preliminary data.</text>
</comment>
<dbReference type="Proteomes" id="UP000095094">
    <property type="component" value="Unassembled WGS sequence"/>
</dbReference>
<dbReference type="RefSeq" id="WP_069645108.1">
    <property type="nucleotide sequence ID" value="NZ_JBHUJJ010000001.1"/>
</dbReference>
<sequence length="92" mass="9703">MTGKIASSTAAAQNAVTKLTGKNVDLSKKAISFSGSTVSSMTDGLTIANQIVGEVSSLAECVWSQAEKFPQIAEMMEYQDRQAAHQMGGVVY</sequence>